<dbReference type="OrthoDB" id="6155966at2759"/>
<keyword evidence="4" id="KW-0677">Repeat</keyword>
<organism evidence="12 13">
    <name type="scientific">Linnemannia gamsii</name>
    <dbReference type="NCBI Taxonomy" id="64522"/>
    <lineage>
        <taxon>Eukaryota</taxon>
        <taxon>Fungi</taxon>
        <taxon>Fungi incertae sedis</taxon>
        <taxon>Mucoromycota</taxon>
        <taxon>Mortierellomycotina</taxon>
        <taxon>Mortierellomycetes</taxon>
        <taxon>Mortierellales</taxon>
        <taxon>Mortierellaceae</taxon>
        <taxon>Linnemannia</taxon>
    </lineage>
</organism>
<feature type="region of interest" description="Disordered" evidence="10">
    <location>
        <begin position="97"/>
        <end position="183"/>
    </location>
</feature>
<feature type="region of interest" description="Disordered" evidence="10">
    <location>
        <begin position="552"/>
        <end position="593"/>
    </location>
</feature>
<keyword evidence="3" id="KW-0479">Metal-binding</keyword>
<comment type="caution">
    <text evidence="12">The sequence shown here is derived from an EMBL/GenBank/DDBJ whole genome shotgun (WGS) entry which is preliminary data.</text>
</comment>
<dbReference type="FunFam" id="3.30.160.60:FF:002343">
    <property type="entry name" value="Zinc finger protein 33A"/>
    <property type="match status" value="1"/>
</dbReference>
<gene>
    <name evidence="12" type="ORF">BGZ97_006838</name>
</gene>
<evidence type="ECO:0000256" key="10">
    <source>
        <dbReference type="SAM" id="MobiDB-lite"/>
    </source>
</evidence>
<feature type="compositionally biased region" description="Polar residues" evidence="10">
    <location>
        <begin position="145"/>
        <end position="157"/>
    </location>
</feature>
<dbReference type="EMBL" id="JAAAIN010003021">
    <property type="protein sequence ID" value="KAG0288382.1"/>
    <property type="molecule type" value="Genomic_DNA"/>
</dbReference>
<feature type="compositionally biased region" description="Basic and acidic residues" evidence="10">
    <location>
        <begin position="97"/>
        <end position="108"/>
    </location>
</feature>
<dbReference type="GO" id="GO:0008270">
    <property type="term" value="F:zinc ion binding"/>
    <property type="evidence" value="ECO:0007669"/>
    <property type="project" value="UniProtKB-KW"/>
</dbReference>
<reference evidence="12" key="1">
    <citation type="journal article" date="2020" name="Fungal Divers.">
        <title>Resolving the Mortierellaceae phylogeny through synthesis of multi-gene phylogenetics and phylogenomics.</title>
        <authorList>
            <person name="Vandepol N."/>
            <person name="Liber J."/>
            <person name="Desiro A."/>
            <person name="Na H."/>
            <person name="Kennedy M."/>
            <person name="Barry K."/>
            <person name="Grigoriev I.V."/>
            <person name="Miller A.N."/>
            <person name="O'Donnell K."/>
            <person name="Stajich J.E."/>
            <person name="Bonito G."/>
        </authorList>
    </citation>
    <scope>NUCLEOTIDE SEQUENCE</scope>
    <source>
        <strain evidence="12">NVP60</strain>
    </source>
</reference>
<keyword evidence="13" id="KW-1185">Reference proteome</keyword>
<evidence type="ECO:0000256" key="2">
    <source>
        <dbReference type="ARBA" id="ARBA00022491"/>
    </source>
</evidence>
<evidence type="ECO:0000313" key="12">
    <source>
        <dbReference type="EMBL" id="KAG0288382.1"/>
    </source>
</evidence>
<dbReference type="GO" id="GO:0005634">
    <property type="term" value="C:nucleus"/>
    <property type="evidence" value="ECO:0007669"/>
    <property type="project" value="UniProtKB-SubCell"/>
</dbReference>
<evidence type="ECO:0000256" key="1">
    <source>
        <dbReference type="ARBA" id="ARBA00004123"/>
    </source>
</evidence>
<comment type="similarity">
    <text evidence="8">Belongs to the pacC/RIM101 family.</text>
</comment>
<feature type="region of interest" description="Disordered" evidence="10">
    <location>
        <begin position="833"/>
        <end position="853"/>
    </location>
</feature>
<dbReference type="PROSITE" id="PS00028">
    <property type="entry name" value="ZINC_FINGER_C2H2_1"/>
    <property type="match status" value="2"/>
</dbReference>
<feature type="compositionally biased region" description="Low complexity" evidence="10">
    <location>
        <begin position="567"/>
        <end position="587"/>
    </location>
</feature>
<protein>
    <recommendedName>
        <fullName evidence="11">C2H2-type domain-containing protein</fullName>
    </recommendedName>
</protein>
<feature type="compositionally biased region" description="Low complexity" evidence="10">
    <location>
        <begin position="707"/>
        <end position="720"/>
    </location>
</feature>
<dbReference type="AlphaFoldDB" id="A0A9P6UEG1"/>
<evidence type="ECO:0000256" key="5">
    <source>
        <dbReference type="ARBA" id="ARBA00022771"/>
    </source>
</evidence>
<dbReference type="PANTHER" id="PTHR47257">
    <property type="entry name" value="PH-RESPONSE TRANSCRIPTION FACTOR PACC/RIM101"/>
    <property type="match status" value="1"/>
</dbReference>
<feature type="compositionally biased region" description="Low complexity" evidence="10">
    <location>
        <begin position="771"/>
        <end position="797"/>
    </location>
</feature>
<comment type="subcellular location">
    <subcellularLocation>
        <location evidence="1">Nucleus</location>
    </subcellularLocation>
</comment>
<evidence type="ECO:0000256" key="7">
    <source>
        <dbReference type="ARBA" id="ARBA00023242"/>
    </source>
</evidence>
<dbReference type="SUPFAM" id="SSF57667">
    <property type="entry name" value="beta-beta-alpha zinc fingers"/>
    <property type="match status" value="2"/>
</dbReference>
<proteinExistence type="inferred from homology"/>
<feature type="compositionally biased region" description="Polar residues" evidence="10">
    <location>
        <begin position="123"/>
        <end position="133"/>
    </location>
</feature>
<feature type="region of interest" description="Disordered" evidence="10">
    <location>
        <begin position="695"/>
        <end position="798"/>
    </location>
</feature>
<evidence type="ECO:0000259" key="11">
    <source>
        <dbReference type="PROSITE" id="PS50157"/>
    </source>
</evidence>
<evidence type="ECO:0000256" key="8">
    <source>
        <dbReference type="ARBA" id="ARBA00038089"/>
    </source>
</evidence>
<evidence type="ECO:0000256" key="3">
    <source>
        <dbReference type="ARBA" id="ARBA00022723"/>
    </source>
</evidence>
<evidence type="ECO:0000256" key="9">
    <source>
        <dbReference type="PROSITE-ProRule" id="PRU00042"/>
    </source>
</evidence>
<feature type="domain" description="C2H2-type" evidence="11">
    <location>
        <begin position="16"/>
        <end position="46"/>
    </location>
</feature>
<dbReference type="GO" id="GO:0045944">
    <property type="term" value="P:positive regulation of transcription by RNA polymerase II"/>
    <property type="evidence" value="ECO:0007669"/>
    <property type="project" value="TreeGrafter"/>
</dbReference>
<dbReference type="PROSITE" id="PS50157">
    <property type="entry name" value="ZINC_FINGER_C2H2_2"/>
    <property type="match status" value="2"/>
</dbReference>
<evidence type="ECO:0000313" key="13">
    <source>
        <dbReference type="Proteomes" id="UP000823405"/>
    </source>
</evidence>
<evidence type="ECO:0000256" key="6">
    <source>
        <dbReference type="ARBA" id="ARBA00022833"/>
    </source>
</evidence>
<keyword evidence="7" id="KW-0539">Nucleus</keyword>
<dbReference type="PANTHER" id="PTHR47257:SF1">
    <property type="entry name" value="PH-RESPONSE TRANSCRIPTION FACTOR PACC_RIM101"/>
    <property type="match status" value="1"/>
</dbReference>
<sequence length="853" mass="93374">MDSVPSPQSFIFSDDYICQWDSCLKNFDDAEMLYEHLRDDHVGRKAHHNLCLTCRWDKCSVPTFAKRDHITSHLRVHVASKPYHCDICRKGFKRPQDLKKHEKTHQDGDGVVPSLGGMPAHLQPNSNDQNYQPLTPPSYHDRSPSIASSTLSAQSPYSMPLSPASMADSNEPWANPGHSSPFPPHSDLFSTSDLVDNNNRQFARPTVDVSGAYYGVFPNPGYENMISPVSAKRSRDGFDEVLTDTLGSFALEAKKKRLDPSYNEDMMGRLNALSAILEVNPLTPDRLLTSLPDVNDWSQFNQFNQFCSTLFEDVSGEVFQPQTFETLFPEQKQNPIALDAGFAGVVPNYNSGLANNSNNMNYSNGGNLNSVGYPSTSVSSTGESVYSNLLPEDPFVVGATVPSVPYGTAGLPWEIPASEPISRPGVVKAVPFQNRVQQVTNPYQTNTVTMNNVKNSNVTARSSNISPTIKTENEETFVPTVVIKVERTYADMSTQTKARQEKLAAEGGMMMAMRPTTEKKKAPRSVYEGMDPELVLLNAPAVPNAPLPEIETEDAEDDQDQDHDQETTAQSEESDSAQSSATPTSSSKFGGLIQKAKARQAAAAAAAAAASEPLDPLESMTRQLAQTHLEEPQGKLIFHPPTTKPVTEGDMDRQIRAAKARALCSEDPVRKQHAEVVLGLLKSIDALMADHRQKVAEWTAQQHKQQAGGARRAPAPTPAANGYPRAGGAHVQNQGQIRTVSSYLPRRTPHQPSPLHQDQTLSDPDYSQLRSSLNNSSNSNSHSHSSNDNHSLSNGHSAAESTVLYPTSNLQVPVQGDDEPFELSEEERRFIEEDNAKTAAEKAAASGHPYIYA</sequence>
<dbReference type="SMART" id="SM00355">
    <property type="entry name" value="ZnF_C2H2"/>
    <property type="match status" value="3"/>
</dbReference>
<dbReference type="InterPro" id="IPR036236">
    <property type="entry name" value="Znf_C2H2_sf"/>
</dbReference>
<dbReference type="InterPro" id="IPR013087">
    <property type="entry name" value="Znf_C2H2_type"/>
</dbReference>
<dbReference type="InterPro" id="IPR050806">
    <property type="entry name" value="pacC/RIM101"/>
</dbReference>
<dbReference type="Proteomes" id="UP000823405">
    <property type="component" value="Unassembled WGS sequence"/>
</dbReference>
<accession>A0A9P6UEG1</accession>
<keyword evidence="5 9" id="KW-0863">Zinc-finger</keyword>
<keyword evidence="2" id="KW-0678">Repressor</keyword>
<feature type="compositionally biased region" description="Acidic residues" evidence="10">
    <location>
        <begin position="552"/>
        <end position="563"/>
    </location>
</feature>
<evidence type="ECO:0000256" key="4">
    <source>
        <dbReference type="ARBA" id="ARBA00022737"/>
    </source>
</evidence>
<keyword evidence="6" id="KW-0862">Zinc</keyword>
<name>A0A9P6UEG1_9FUNG</name>
<dbReference type="Gene3D" id="3.30.160.60">
    <property type="entry name" value="Classic Zinc Finger"/>
    <property type="match status" value="2"/>
</dbReference>
<feature type="compositionally biased region" description="Polar residues" evidence="10">
    <location>
        <begin position="731"/>
        <end position="742"/>
    </location>
</feature>
<feature type="domain" description="C2H2-type" evidence="11">
    <location>
        <begin position="83"/>
        <end position="110"/>
    </location>
</feature>